<evidence type="ECO:0000256" key="1">
    <source>
        <dbReference type="ARBA" id="ARBA00022741"/>
    </source>
</evidence>
<proteinExistence type="predicted"/>
<dbReference type="InterPro" id="IPR013126">
    <property type="entry name" value="Hsp_70_fam"/>
</dbReference>
<evidence type="ECO:0008006" key="5">
    <source>
        <dbReference type="Google" id="ProtNLM"/>
    </source>
</evidence>
<organism evidence="3 4">
    <name type="scientific">Aspergillus sclerotialis</name>
    <dbReference type="NCBI Taxonomy" id="2070753"/>
    <lineage>
        <taxon>Eukaryota</taxon>
        <taxon>Fungi</taxon>
        <taxon>Dikarya</taxon>
        <taxon>Ascomycota</taxon>
        <taxon>Pezizomycotina</taxon>
        <taxon>Eurotiomycetes</taxon>
        <taxon>Eurotiomycetidae</taxon>
        <taxon>Eurotiales</taxon>
        <taxon>Aspergillaceae</taxon>
        <taxon>Aspergillus</taxon>
        <taxon>Aspergillus subgen. Polypaecilum</taxon>
    </lineage>
</organism>
<dbReference type="Gene3D" id="3.30.420.40">
    <property type="match status" value="2"/>
</dbReference>
<evidence type="ECO:0000313" key="4">
    <source>
        <dbReference type="Proteomes" id="UP000266188"/>
    </source>
</evidence>
<dbReference type="Proteomes" id="UP000266188">
    <property type="component" value="Unassembled WGS sequence"/>
</dbReference>
<dbReference type="CDD" id="cd10170">
    <property type="entry name" value="ASKHA_NBD_HSP70"/>
    <property type="match status" value="1"/>
</dbReference>
<dbReference type="AlphaFoldDB" id="A0A3A2ZFZ4"/>
<accession>A0A3A2ZFZ4</accession>
<dbReference type="InterPro" id="IPR043129">
    <property type="entry name" value="ATPase_NBD"/>
</dbReference>
<name>A0A3A2ZFZ4_9EURO</name>
<evidence type="ECO:0000256" key="2">
    <source>
        <dbReference type="ARBA" id="ARBA00022840"/>
    </source>
</evidence>
<keyword evidence="1" id="KW-0547">Nucleotide-binding</keyword>
<sequence length="415" mass="45363">MEFGNDCKLIVGVDYGTTSTGVSYALTGSSQCNEVISIQKWPPNCPGLKVPSLVACAGSPGRSLWGFEVRPGMKSFAWTKLLLDPTFNCDSFKVEIREVAGALGILKLPEDRDAEEVVTEFLRHVHQHVCGELKRFLFDTMSPGRVPIEFWMTFPATWSEAVQSKLKRAASEAGFGDKVFTVSEPEAAALAVFRISKDFELNVGDGVLICDCGGGTVDVTSCFITDMNERGVPYFEQLTEETGSNCGGINVDCNLYRLLVTKLGEDFKNLSTTMVGPGSNFMKEFEYIKRDFNGELPYTLTLLGPVPREITLSPGDLRGIFDPVLDRILSLILSQIKRLMQSLERVLSTSKIIFVDGFAGSPYLQIQLKSALRQQMAEVGVLVAPTPERMVACGATVKGLQGIVAQHTNAVDIMA</sequence>
<evidence type="ECO:0000313" key="3">
    <source>
        <dbReference type="EMBL" id="RJE20277.1"/>
    </source>
</evidence>
<reference evidence="4" key="1">
    <citation type="submission" date="2017-02" db="EMBL/GenBank/DDBJ databases">
        <authorList>
            <person name="Tafer H."/>
            <person name="Lopandic K."/>
        </authorList>
    </citation>
    <scope>NUCLEOTIDE SEQUENCE [LARGE SCALE GENOMIC DNA]</scope>
    <source>
        <strain evidence="4">CBS 366.77</strain>
    </source>
</reference>
<comment type="caution">
    <text evidence="3">The sequence shown here is derived from an EMBL/GenBank/DDBJ whole genome shotgun (WGS) entry which is preliminary data.</text>
</comment>
<dbReference type="EMBL" id="MVGC01000322">
    <property type="protein sequence ID" value="RJE20277.1"/>
    <property type="molecule type" value="Genomic_DNA"/>
</dbReference>
<protein>
    <recommendedName>
        <fullName evidence="5">Hsp70 protein</fullName>
    </recommendedName>
</protein>
<dbReference type="GO" id="GO:0140662">
    <property type="term" value="F:ATP-dependent protein folding chaperone"/>
    <property type="evidence" value="ECO:0007669"/>
    <property type="project" value="InterPro"/>
</dbReference>
<dbReference type="SUPFAM" id="SSF53067">
    <property type="entry name" value="Actin-like ATPase domain"/>
    <property type="match status" value="2"/>
</dbReference>
<keyword evidence="4" id="KW-1185">Reference proteome</keyword>
<keyword evidence="2" id="KW-0067">ATP-binding</keyword>
<gene>
    <name evidence="3" type="ORF">PHISCL_07386</name>
</gene>
<dbReference type="GO" id="GO:0005524">
    <property type="term" value="F:ATP binding"/>
    <property type="evidence" value="ECO:0007669"/>
    <property type="project" value="UniProtKB-KW"/>
</dbReference>
<dbReference type="Pfam" id="PF00012">
    <property type="entry name" value="HSP70"/>
    <property type="match status" value="1"/>
</dbReference>
<dbReference type="PANTHER" id="PTHR42749">
    <property type="entry name" value="CELL SHAPE-DETERMINING PROTEIN MREB"/>
    <property type="match status" value="1"/>
</dbReference>
<dbReference type="PANTHER" id="PTHR42749:SF1">
    <property type="entry name" value="CELL SHAPE-DETERMINING PROTEIN MREB"/>
    <property type="match status" value="1"/>
</dbReference>
<dbReference type="Gene3D" id="3.90.640.10">
    <property type="entry name" value="Actin, Chain A, domain 4"/>
    <property type="match status" value="1"/>
</dbReference>
<dbReference type="OrthoDB" id="2963168at2759"/>
<dbReference type="STRING" id="2070753.A0A3A2ZFZ4"/>